<evidence type="ECO:0000313" key="2">
    <source>
        <dbReference type="Proteomes" id="UP000078543"/>
    </source>
</evidence>
<dbReference type="AlphaFoldDB" id="A0A178MIC9"/>
<accession>A0A178MIC9</accession>
<sequence length="145" mass="15548">MFWGILTAAATVASQVAQRQQQEAAMRSQQQQAELQSQMMWRQADQQARQQRDLLKRQLAANRAALAGGGMGFDGGSGAALMAGMARQTEQDLGDRQETLALQHQARFGTGEGAGNALAQGLQAIRQGQEIYGVMRPLFSSGAKA</sequence>
<comment type="caution">
    <text evidence="1">The sequence shown here is derived from an EMBL/GenBank/DDBJ whole genome shotgun (WGS) entry which is preliminary data.</text>
</comment>
<dbReference type="RefSeq" id="WP_068502865.1">
    <property type="nucleotide sequence ID" value="NZ_LWQU01000161.1"/>
</dbReference>
<name>A0A178MIC9_9PROT</name>
<keyword evidence="2" id="KW-1185">Reference proteome</keyword>
<protein>
    <submittedName>
        <fullName evidence="1">Uncharacterized protein</fullName>
    </submittedName>
</protein>
<dbReference type="EMBL" id="LWQU01000161">
    <property type="protein sequence ID" value="OAN48426.1"/>
    <property type="molecule type" value="Genomic_DNA"/>
</dbReference>
<evidence type="ECO:0000313" key="1">
    <source>
        <dbReference type="EMBL" id="OAN48426.1"/>
    </source>
</evidence>
<proteinExistence type="predicted"/>
<gene>
    <name evidence="1" type="ORF">A6A05_15215</name>
</gene>
<dbReference type="STRING" id="1437059.A6A05_15215"/>
<reference evidence="1 2" key="1">
    <citation type="submission" date="2016-04" db="EMBL/GenBank/DDBJ databases">
        <title>Draft genome sequence of freshwater magnetotactic bacteria Magnetospirillum marisnigri SP-1 and Magnetospirillum moscoviense BB-1.</title>
        <authorList>
            <person name="Koziaeva V."/>
            <person name="Dziuba M.V."/>
            <person name="Ivanov T.M."/>
            <person name="Kuznetsov B."/>
            <person name="Grouzdev D.S."/>
        </authorList>
    </citation>
    <scope>NUCLEOTIDE SEQUENCE [LARGE SCALE GENOMIC DNA]</scope>
    <source>
        <strain evidence="1 2">BB-1</strain>
    </source>
</reference>
<dbReference type="Proteomes" id="UP000078543">
    <property type="component" value="Unassembled WGS sequence"/>
</dbReference>
<organism evidence="1 2">
    <name type="scientific">Magnetospirillum moscoviense</name>
    <dbReference type="NCBI Taxonomy" id="1437059"/>
    <lineage>
        <taxon>Bacteria</taxon>
        <taxon>Pseudomonadati</taxon>
        <taxon>Pseudomonadota</taxon>
        <taxon>Alphaproteobacteria</taxon>
        <taxon>Rhodospirillales</taxon>
        <taxon>Rhodospirillaceae</taxon>
        <taxon>Magnetospirillum</taxon>
    </lineage>
</organism>